<sequence length="303" mass="34001">MSSSTTSQSVLQADAIQAMFHQDEEVHLDAKVELMKTYTLSGYKCTVAPTFNKVALHTASLEVDRHLVVEPLADDETFPKMYFNFFPYEQLHTRLLRNQILTDYIGRVEDLEHVEPGNNNSVLRLKVSDTRVEDLEHVETGNNNSVLRLKVSDTRGNTVVVALWKEIHTKLDLGAITDADHHVIVAFTALKVVPYQRGPQLQSSAGTKVEIEPHITVARDMADWFRDHGVGEPENRLAVPHVRFLEKTSEKDRLRLAILCSRIGAPLRKGCIQSKLRWLLSQRVTGGSLSLAQSARPGSMTIT</sequence>
<evidence type="ECO:0000313" key="1">
    <source>
        <dbReference type="EMBL" id="KAK9048474.1"/>
    </source>
</evidence>
<accession>A0AAP0C7F3</accession>
<dbReference type="PANTHER" id="PTHR48463:SF1">
    <property type="entry name" value="DUF223 DOMAIN-CONTAINING PROTEIN"/>
    <property type="match status" value="1"/>
</dbReference>
<protein>
    <submittedName>
        <fullName evidence="1">Uncharacterized protein</fullName>
    </submittedName>
</protein>
<gene>
    <name evidence="1" type="ORF">SSX86_032562</name>
</gene>
<dbReference type="Gene3D" id="2.40.50.140">
    <property type="entry name" value="Nucleic acid-binding proteins"/>
    <property type="match status" value="1"/>
</dbReference>
<dbReference type="PANTHER" id="PTHR48463">
    <property type="entry name" value="DUF223 DOMAIN-CONTAINING PROTEIN"/>
    <property type="match status" value="1"/>
</dbReference>
<evidence type="ECO:0000313" key="2">
    <source>
        <dbReference type="Proteomes" id="UP001408789"/>
    </source>
</evidence>
<proteinExistence type="predicted"/>
<organism evidence="1 2">
    <name type="scientific">Deinandra increscens subsp. villosa</name>
    <dbReference type="NCBI Taxonomy" id="3103831"/>
    <lineage>
        <taxon>Eukaryota</taxon>
        <taxon>Viridiplantae</taxon>
        <taxon>Streptophyta</taxon>
        <taxon>Embryophyta</taxon>
        <taxon>Tracheophyta</taxon>
        <taxon>Spermatophyta</taxon>
        <taxon>Magnoliopsida</taxon>
        <taxon>eudicotyledons</taxon>
        <taxon>Gunneridae</taxon>
        <taxon>Pentapetalae</taxon>
        <taxon>asterids</taxon>
        <taxon>campanulids</taxon>
        <taxon>Asterales</taxon>
        <taxon>Asteraceae</taxon>
        <taxon>Asteroideae</taxon>
        <taxon>Heliantheae alliance</taxon>
        <taxon>Madieae</taxon>
        <taxon>Madiinae</taxon>
        <taxon>Deinandra</taxon>
    </lineage>
</organism>
<dbReference type="Proteomes" id="UP001408789">
    <property type="component" value="Unassembled WGS sequence"/>
</dbReference>
<keyword evidence="2" id="KW-1185">Reference proteome</keyword>
<dbReference type="AlphaFoldDB" id="A0AAP0C7F3"/>
<reference evidence="1 2" key="1">
    <citation type="submission" date="2024-04" db="EMBL/GenBank/DDBJ databases">
        <title>The reference genome of an endangered Asteraceae, Deinandra increscens subsp. villosa, native to the Central Coast of California.</title>
        <authorList>
            <person name="Guilliams M."/>
            <person name="Hasenstab-Lehman K."/>
            <person name="Meyer R."/>
            <person name="Mcevoy S."/>
        </authorList>
    </citation>
    <scope>NUCLEOTIDE SEQUENCE [LARGE SCALE GENOMIC DNA]</scope>
    <source>
        <tissue evidence="1">Leaf</tissue>
    </source>
</reference>
<dbReference type="SUPFAM" id="SSF50249">
    <property type="entry name" value="Nucleic acid-binding proteins"/>
    <property type="match status" value="1"/>
</dbReference>
<dbReference type="InterPro" id="IPR012340">
    <property type="entry name" value="NA-bd_OB-fold"/>
</dbReference>
<dbReference type="EMBL" id="JBCNJP010012102">
    <property type="protein sequence ID" value="KAK9048474.1"/>
    <property type="molecule type" value="Genomic_DNA"/>
</dbReference>
<name>A0AAP0C7F3_9ASTR</name>
<comment type="caution">
    <text evidence="1">The sequence shown here is derived from an EMBL/GenBank/DDBJ whole genome shotgun (WGS) entry which is preliminary data.</text>
</comment>